<dbReference type="GO" id="GO:0016301">
    <property type="term" value="F:kinase activity"/>
    <property type="evidence" value="ECO:0007669"/>
    <property type="project" value="UniProtKB-KW"/>
</dbReference>
<dbReference type="Gene3D" id="3.30.70.930">
    <property type="match status" value="1"/>
</dbReference>
<evidence type="ECO:0000313" key="2">
    <source>
        <dbReference type="EMBL" id="HCO22989.1"/>
    </source>
</evidence>
<name>A0A3D3R2L2_9PLAN</name>
<dbReference type="Pfam" id="PF01910">
    <property type="entry name" value="Thiamine_BP"/>
    <property type="match status" value="1"/>
</dbReference>
<keyword evidence="2" id="KW-0418">Kinase</keyword>
<comment type="caution">
    <text evidence="2">The sequence shown here is derived from an EMBL/GenBank/DDBJ whole genome shotgun (WGS) entry which is preliminary data.</text>
</comment>
<accession>A0A3D3R2L2</accession>
<dbReference type="InterPro" id="IPR029756">
    <property type="entry name" value="MTH1187/YkoF-like"/>
</dbReference>
<dbReference type="SUPFAM" id="SSF89957">
    <property type="entry name" value="MTH1187/YkoF-like"/>
    <property type="match status" value="1"/>
</dbReference>
<sequence length="82" mass="9371">MISTAEISMYPFQESYKELIKAFIAKLSYYPDLQVTPGPTSTVVVGEYEQLMACLTEMFRWSHEEHGKAVFVVKIMPGYEPS</sequence>
<organism evidence="2 3">
    <name type="scientific">Gimesia maris</name>
    <dbReference type="NCBI Taxonomy" id="122"/>
    <lineage>
        <taxon>Bacteria</taxon>
        <taxon>Pseudomonadati</taxon>
        <taxon>Planctomycetota</taxon>
        <taxon>Planctomycetia</taxon>
        <taxon>Planctomycetales</taxon>
        <taxon>Planctomycetaceae</taxon>
        <taxon>Gimesia</taxon>
    </lineage>
</organism>
<dbReference type="AlphaFoldDB" id="A0A3D3R2L2"/>
<proteinExistence type="predicted"/>
<evidence type="ECO:0000259" key="1">
    <source>
        <dbReference type="Pfam" id="PF01910"/>
    </source>
</evidence>
<protein>
    <submittedName>
        <fullName evidence="2">Histidine kinase</fullName>
    </submittedName>
</protein>
<dbReference type="Proteomes" id="UP000263642">
    <property type="component" value="Unassembled WGS sequence"/>
</dbReference>
<gene>
    <name evidence="2" type="ORF">DIT97_07990</name>
</gene>
<keyword evidence="2" id="KW-0808">Transferase</keyword>
<feature type="domain" description="Thiamine-binding protein" evidence="1">
    <location>
        <begin position="5"/>
        <end position="75"/>
    </location>
</feature>
<evidence type="ECO:0000313" key="3">
    <source>
        <dbReference type="Proteomes" id="UP000263642"/>
    </source>
</evidence>
<dbReference type="RefSeq" id="WP_154932612.1">
    <property type="nucleotide sequence ID" value="NZ_CAXBMG010000003.1"/>
</dbReference>
<dbReference type="EMBL" id="DQAY01000048">
    <property type="protein sequence ID" value="HCO22989.1"/>
    <property type="molecule type" value="Genomic_DNA"/>
</dbReference>
<dbReference type="InterPro" id="IPR002767">
    <property type="entry name" value="Thiamine_BP"/>
</dbReference>
<reference evidence="2 3" key="1">
    <citation type="journal article" date="2018" name="Nat. Biotechnol.">
        <title>A standardized bacterial taxonomy based on genome phylogeny substantially revises the tree of life.</title>
        <authorList>
            <person name="Parks D.H."/>
            <person name="Chuvochina M."/>
            <person name="Waite D.W."/>
            <person name="Rinke C."/>
            <person name="Skarshewski A."/>
            <person name="Chaumeil P.A."/>
            <person name="Hugenholtz P."/>
        </authorList>
    </citation>
    <scope>NUCLEOTIDE SEQUENCE [LARGE SCALE GENOMIC DNA]</scope>
    <source>
        <strain evidence="2">UBA9375</strain>
    </source>
</reference>